<organism evidence="10 11">
    <name type="scientific">Pseudobacteroides cellulosolvens ATCC 35603 = DSM 2933</name>
    <dbReference type="NCBI Taxonomy" id="398512"/>
    <lineage>
        <taxon>Bacteria</taxon>
        <taxon>Bacillati</taxon>
        <taxon>Bacillota</taxon>
        <taxon>Clostridia</taxon>
        <taxon>Eubacteriales</taxon>
        <taxon>Oscillospiraceae</taxon>
        <taxon>Pseudobacteroides</taxon>
    </lineage>
</organism>
<dbReference type="GO" id="GO:0016297">
    <property type="term" value="F:fatty acyl-[ACP] hydrolase activity"/>
    <property type="evidence" value="ECO:0007669"/>
    <property type="project" value="InterPro"/>
</dbReference>
<dbReference type="PANTHER" id="PTHR31727">
    <property type="entry name" value="OLEOYL-ACYL CARRIER PROTEIN THIOESTERASE 1, CHLOROPLASTIC"/>
    <property type="match status" value="1"/>
</dbReference>
<dbReference type="InterPro" id="IPR049427">
    <property type="entry name" value="Acyl-ACP_TE_C"/>
</dbReference>
<evidence type="ECO:0000256" key="2">
    <source>
        <dbReference type="ARBA" id="ARBA00022516"/>
    </source>
</evidence>
<comment type="similarity">
    <text evidence="1">Belongs to the acyl-ACP thioesterase family.</text>
</comment>
<keyword evidence="2" id="KW-0444">Lipid biosynthesis</keyword>
<keyword evidence="5" id="KW-0809">Transit peptide</keyword>
<name>A0A0L6JUB5_9FIRM</name>
<feature type="domain" description="Acyl-ACP thioesterase-like C-terminal" evidence="9">
    <location>
        <begin position="159"/>
        <end position="244"/>
    </location>
</feature>
<dbReference type="OrthoDB" id="9801517at2"/>
<keyword evidence="7" id="KW-0275">Fatty acid biosynthesis</keyword>
<evidence type="ECO:0000256" key="3">
    <source>
        <dbReference type="ARBA" id="ARBA00022801"/>
    </source>
</evidence>
<feature type="domain" description="Acyl-ACP thioesterase N-terminal hotdog" evidence="8">
    <location>
        <begin position="4"/>
        <end position="121"/>
    </location>
</feature>
<dbReference type="GO" id="GO:0000036">
    <property type="term" value="F:acyl carrier activity"/>
    <property type="evidence" value="ECO:0007669"/>
    <property type="project" value="TreeGrafter"/>
</dbReference>
<dbReference type="eggNOG" id="COG3884">
    <property type="taxonomic scope" value="Bacteria"/>
</dbReference>
<proteinExistence type="inferred from homology"/>
<dbReference type="Pfam" id="PF01643">
    <property type="entry name" value="Acyl-ACP_TE"/>
    <property type="match status" value="1"/>
</dbReference>
<dbReference type="SUPFAM" id="SSF54637">
    <property type="entry name" value="Thioesterase/thiol ester dehydrase-isomerase"/>
    <property type="match status" value="2"/>
</dbReference>
<evidence type="ECO:0000313" key="10">
    <source>
        <dbReference type="EMBL" id="KNY29413.1"/>
    </source>
</evidence>
<dbReference type="STRING" id="398512.Bccel_4687"/>
<dbReference type="Gene3D" id="3.10.129.10">
    <property type="entry name" value="Hotdog Thioesterase"/>
    <property type="match status" value="2"/>
</dbReference>
<evidence type="ECO:0000256" key="7">
    <source>
        <dbReference type="ARBA" id="ARBA00023160"/>
    </source>
</evidence>
<keyword evidence="11" id="KW-1185">Reference proteome</keyword>
<evidence type="ECO:0000256" key="6">
    <source>
        <dbReference type="ARBA" id="ARBA00023098"/>
    </source>
</evidence>
<evidence type="ECO:0000256" key="5">
    <source>
        <dbReference type="ARBA" id="ARBA00022946"/>
    </source>
</evidence>
<dbReference type="RefSeq" id="WP_036935601.1">
    <property type="nucleotide sequence ID" value="NZ_JQKC01000001.1"/>
</dbReference>
<accession>A0A0L6JUB5</accession>
<dbReference type="AlphaFoldDB" id="A0A0L6JUB5"/>
<evidence type="ECO:0000313" key="11">
    <source>
        <dbReference type="Proteomes" id="UP000036923"/>
    </source>
</evidence>
<evidence type="ECO:0000259" key="8">
    <source>
        <dbReference type="Pfam" id="PF01643"/>
    </source>
</evidence>
<comment type="caution">
    <text evidence="10">The sequence shown here is derived from an EMBL/GenBank/DDBJ whole genome shotgun (WGS) entry which is preliminary data.</text>
</comment>
<evidence type="ECO:0000256" key="1">
    <source>
        <dbReference type="ARBA" id="ARBA00006500"/>
    </source>
</evidence>
<protein>
    <submittedName>
        <fullName evidence="10">Acyl-ACP thioesterase</fullName>
    </submittedName>
</protein>
<dbReference type="CDD" id="cd00586">
    <property type="entry name" value="4HBT"/>
    <property type="match status" value="1"/>
</dbReference>
<dbReference type="EMBL" id="LGTC01000001">
    <property type="protein sequence ID" value="KNY29413.1"/>
    <property type="molecule type" value="Genomic_DNA"/>
</dbReference>
<dbReference type="Proteomes" id="UP000036923">
    <property type="component" value="Unassembled WGS sequence"/>
</dbReference>
<evidence type="ECO:0000259" key="9">
    <source>
        <dbReference type="Pfam" id="PF20791"/>
    </source>
</evidence>
<reference evidence="11" key="1">
    <citation type="submission" date="2015-07" db="EMBL/GenBank/DDBJ databases">
        <title>Near-Complete Genome Sequence of the Cellulolytic Bacterium Bacteroides (Pseudobacteroides) cellulosolvens ATCC 35603.</title>
        <authorList>
            <person name="Dassa B."/>
            <person name="Utturkar S.M."/>
            <person name="Klingeman D.M."/>
            <person name="Hurt R.A."/>
            <person name="Keller M."/>
            <person name="Xu J."/>
            <person name="Reddy Y.H.K."/>
            <person name="Borovok I."/>
            <person name="Grinberg I.R."/>
            <person name="Lamed R."/>
            <person name="Zhivin O."/>
            <person name="Bayer E.A."/>
            <person name="Brown S.D."/>
        </authorList>
    </citation>
    <scope>NUCLEOTIDE SEQUENCE [LARGE SCALE GENOMIC DNA]</scope>
    <source>
        <strain evidence="11">DSM 2933</strain>
    </source>
</reference>
<sequence>MICQKKYTINISDVDFTKSLKMSALFNYFQDVASIGAESLGIGIDTLIDKYGITWVITRFRVEIVRNPVLNEEITIETWHRGHKRLEFERDFRVLDSDGNVIAAAVSTWIILDIKTREIRKADSITYDPSTIREERAIDCKFGRLKAIGELEIVYKKRIGYSDIDLNGHINNSKYVDYAMDCFDVESHSKYGVKSIEINYISEALPEDMLVLNKDVSSNTSLSYIEGINEKSGKLVFKSQIEFEMK</sequence>
<dbReference type="InterPro" id="IPR029069">
    <property type="entry name" value="HotDog_dom_sf"/>
</dbReference>
<dbReference type="Pfam" id="PF20791">
    <property type="entry name" value="Acyl-ACP_TE_C"/>
    <property type="match status" value="1"/>
</dbReference>
<dbReference type="InterPro" id="IPR002864">
    <property type="entry name" value="Acyl-ACP_thioesterase_NHD"/>
</dbReference>
<gene>
    <name evidence="10" type="ORF">Bccel_4687</name>
</gene>
<keyword evidence="3" id="KW-0378">Hydrolase</keyword>
<keyword evidence="6" id="KW-0443">Lipid metabolism</keyword>
<dbReference type="PANTHER" id="PTHR31727:SF6">
    <property type="entry name" value="OLEOYL-ACYL CARRIER PROTEIN THIOESTERASE 1, CHLOROPLASTIC"/>
    <property type="match status" value="1"/>
</dbReference>
<dbReference type="InterPro" id="IPR045023">
    <property type="entry name" value="FATA/B"/>
</dbReference>
<evidence type="ECO:0000256" key="4">
    <source>
        <dbReference type="ARBA" id="ARBA00022832"/>
    </source>
</evidence>
<keyword evidence="4" id="KW-0276">Fatty acid metabolism</keyword>